<gene>
    <name evidence="1" type="ORF">AA106556_1478</name>
</gene>
<organism evidence="1 2">
    <name type="scientific">Neokomagataea tanensis NBRC 106556</name>
    <dbReference type="NCBI Taxonomy" id="1223519"/>
    <lineage>
        <taxon>Bacteria</taxon>
        <taxon>Pseudomonadati</taxon>
        <taxon>Pseudomonadota</taxon>
        <taxon>Alphaproteobacteria</taxon>
        <taxon>Acetobacterales</taxon>
        <taxon>Acetobacteraceae</taxon>
        <taxon>Neokomagataea</taxon>
    </lineage>
</organism>
<reference evidence="1" key="1">
    <citation type="submission" date="2013-04" db="EMBL/GenBank/DDBJ databases">
        <title>The genome sequencing project of 58 acetic acid bacteria.</title>
        <authorList>
            <person name="Okamoto-Kainuma A."/>
            <person name="Ishikawa M."/>
            <person name="Umino S."/>
            <person name="Koizumi Y."/>
            <person name="Shiwa Y."/>
            <person name="Yoshikawa H."/>
            <person name="Matsutani M."/>
            <person name="Matsushita K."/>
        </authorList>
    </citation>
    <scope>NUCLEOTIDE SEQUENCE</scope>
    <source>
        <strain evidence="1">NBRC 106556</strain>
    </source>
</reference>
<dbReference type="InterPro" id="IPR032466">
    <property type="entry name" value="Metal_Hydrolase"/>
</dbReference>
<dbReference type="PANTHER" id="PTHR10443">
    <property type="entry name" value="MICROSOMAL DIPEPTIDASE"/>
    <property type="match status" value="1"/>
</dbReference>
<accession>A0ABQ0QJY3</accession>
<sequence length="338" mass="36309">MTAAISPFLTFDTHIDIPWPDQDDMMASETLRKVDYHKARKGGLHSVCLAAYIPQGPLTAEGHAEAFQRAQDMLSVITSLPQHTTPSTPLRLCHTADSIIKARKDGDFAVVPVIENAYAVGENPENIGFFAKNFGVRYITLTHNGHNALADAAIARSDLGDAPTRHGGLSAIGRAVITAMNEHGIVIDVSHAARSTMMQATEISTTPIVASHSCVRTLCDHPRNLDDDQLLRLRDTGGVIQITAMGSFLRKGGGGTLDDLINHVRYVADKIGSQHVGISSDFDGGGGIQGWADASQTHNVTQALVKAGFVNDELNAIWGGNMLRLLHSAEVHAKYPIK</sequence>
<proteinExistence type="predicted"/>
<keyword evidence="2" id="KW-1185">Reference proteome</keyword>
<dbReference type="SUPFAM" id="SSF51556">
    <property type="entry name" value="Metallo-dependent hydrolases"/>
    <property type="match status" value="1"/>
</dbReference>
<dbReference type="Pfam" id="PF01244">
    <property type="entry name" value="Peptidase_M19"/>
    <property type="match status" value="1"/>
</dbReference>
<dbReference type="Gene3D" id="3.20.20.140">
    <property type="entry name" value="Metal-dependent hydrolases"/>
    <property type="match status" value="1"/>
</dbReference>
<dbReference type="Proteomes" id="UP001062443">
    <property type="component" value="Unassembled WGS sequence"/>
</dbReference>
<dbReference type="RefSeq" id="WP_068168575.1">
    <property type="nucleotide sequence ID" value="NZ_BAQB01000022.1"/>
</dbReference>
<name>A0ABQ0QJY3_9PROT</name>
<dbReference type="EMBL" id="BAQB01000022">
    <property type="protein sequence ID" value="GBR47517.1"/>
    <property type="molecule type" value="Genomic_DNA"/>
</dbReference>
<dbReference type="PROSITE" id="PS51365">
    <property type="entry name" value="RENAL_DIPEPTIDASE_2"/>
    <property type="match status" value="1"/>
</dbReference>
<evidence type="ECO:0000313" key="1">
    <source>
        <dbReference type="EMBL" id="GBR47517.1"/>
    </source>
</evidence>
<protein>
    <submittedName>
        <fullName evidence="1">Dipeptidase</fullName>
    </submittedName>
</protein>
<dbReference type="CDD" id="cd01301">
    <property type="entry name" value="rDP_like"/>
    <property type="match status" value="1"/>
</dbReference>
<dbReference type="InterPro" id="IPR008257">
    <property type="entry name" value="Pept_M19"/>
</dbReference>
<dbReference type="PANTHER" id="PTHR10443:SF12">
    <property type="entry name" value="DIPEPTIDASE"/>
    <property type="match status" value="1"/>
</dbReference>
<evidence type="ECO:0000313" key="2">
    <source>
        <dbReference type="Proteomes" id="UP001062443"/>
    </source>
</evidence>
<comment type="caution">
    <text evidence="1">The sequence shown here is derived from an EMBL/GenBank/DDBJ whole genome shotgun (WGS) entry which is preliminary data.</text>
</comment>